<protein>
    <submittedName>
        <fullName evidence="3">Energy transducer TonB</fullName>
    </submittedName>
</protein>
<comment type="caution">
    <text evidence="3">The sequence shown here is derived from an EMBL/GenBank/DDBJ whole genome shotgun (WGS) entry which is preliminary data.</text>
</comment>
<evidence type="ECO:0000313" key="4">
    <source>
        <dbReference type="Proteomes" id="UP000440224"/>
    </source>
</evidence>
<keyword evidence="4" id="KW-1185">Reference proteome</keyword>
<feature type="transmembrane region" description="Helical" evidence="2">
    <location>
        <begin position="18"/>
        <end position="36"/>
    </location>
</feature>
<dbReference type="Proteomes" id="UP000440224">
    <property type="component" value="Unassembled WGS sequence"/>
</dbReference>
<keyword evidence="2" id="KW-1133">Transmembrane helix</keyword>
<name>A0A6N7PLJ3_9BACT</name>
<gene>
    <name evidence="3" type="ORF">GF068_13885</name>
</gene>
<dbReference type="EMBL" id="WJIE01000003">
    <property type="protein sequence ID" value="MRG93012.1"/>
    <property type="molecule type" value="Genomic_DNA"/>
</dbReference>
<dbReference type="Gene3D" id="3.30.1150.10">
    <property type="match status" value="1"/>
</dbReference>
<evidence type="ECO:0000256" key="2">
    <source>
        <dbReference type="SAM" id="Phobius"/>
    </source>
</evidence>
<keyword evidence="2" id="KW-0472">Membrane</keyword>
<evidence type="ECO:0000256" key="1">
    <source>
        <dbReference type="SAM" id="MobiDB-lite"/>
    </source>
</evidence>
<dbReference type="SUPFAM" id="SSF74653">
    <property type="entry name" value="TolA/TonB C-terminal domain"/>
    <property type="match status" value="1"/>
</dbReference>
<dbReference type="RefSeq" id="WP_206079471.1">
    <property type="nucleotide sequence ID" value="NZ_WJIE01000003.1"/>
</dbReference>
<keyword evidence="2" id="KW-0812">Transmembrane</keyword>
<dbReference type="AlphaFoldDB" id="A0A6N7PLJ3"/>
<feature type="region of interest" description="Disordered" evidence="1">
    <location>
        <begin position="147"/>
        <end position="169"/>
    </location>
</feature>
<proteinExistence type="predicted"/>
<evidence type="ECO:0000313" key="3">
    <source>
        <dbReference type="EMBL" id="MRG93012.1"/>
    </source>
</evidence>
<sequence length="278" mass="29741">MSADAAARPKGDFRTHEIAIAVICAVAMQGGALFLLRAADLDRPALAPEIDKGPSIPVKVVPVLDLDAAPALKLGGKRDPAKLPDRWLKPRAKRRVEEKAFVSTKAEKTEEAIPPKEIEVAEAKTPVPPPDAELAKVVETPIAEEPAKVEPPPNVDEKGHEDGVRGGTEMDPLKARAVDIYREKIRGWFSRRFRVSGSGLSPEEITKFRVAATVTLSGGRSVASFAIVSSGQAAFDAAARSALESARGEELPPPPENYPDIVQSQISLTFTCTPSLCD</sequence>
<accession>A0A6N7PLJ3</accession>
<organism evidence="3 4">
    <name type="scientific">Polyangium spumosum</name>
    <dbReference type="NCBI Taxonomy" id="889282"/>
    <lineage>
        <taxon>Bacteria</taxon>
        <taxon>Pseudomonadati</taxon>
        <taxon>Myxococcota</taxon>
        <taxon>Polyangia</taxon>
        <taxon>Polyangiales</taxon>
        <taxon>Polyangiaceae</taxon>
        <taxon>Polyangium</taxon>
    </lineage>
</organism>
<reference evidence="3 4" key="1">
    <citation type="submission" date="2019-10" db="EMBL/GenBank/DDBJ databases">
        <title>A soil myxobacterium in the family Polyangiaceae.</title>
        <authorList>
            <person name="Li Y."/>
            <person name="Wang J."/>
        </authorList>
    </citation>
    <scope>NUCLEOTIDE SEQUENCE [LARGE SCALE GENOMIC DNA]</scope>
    <source>
        <strain evidence="3 4">DSM 14734</strain>
    </source>
</reference>
<feature type="compositionally biased region" description="Basic and acidic residues" evidence="1">
    <location>
        <begin position="155"/>
        <end position="164"/>
    </location>
</feature>